<dbReference type="Gene3D" id="1.10.287.130">
    <property type="match status" value="1"/>
</dbReference>
<dbReference type="Pfam" id="PF08447">
    <property type="entry name" value="PAS_3"/>
    <property type="match status" value="1"/>
</dbReference>
<dbReference type="SUPFAM" id="SSF55874">
    <property type="entry name" value="ATPase domain of HSP90 chaperone/DNA topoisomerase II/histidine kinase"/>
    <property type="match status" value="1"/>
</dbReference>
<dbReference type="InterPro" id="IPR013655">
    <property type="entry name" value="PAS_fold_3"/>
</dbReference>
<protein>
    <recommendedName>
        <fullName evidence="2">histidine kinase</fullName>
        <ecNumber evidence="2">2.7.13.3</ecNumber>
    </recommendedName>
</protein>
<evidence type="ECO:0000256" key="2">
    <source>
        <dbReference type="ARBA" id="ARBA00012438"/>
    </source>
</evidence>
<dbReference type="Gene3D" id="3.30.450.20">
    <property type="entry name" value="PAS domain"/>
    <property type="match status" value="3"/>
</dbReference>
<feature type="domain" description="Histidine kinase" evidence="7">
    <location>
        <begin position="500"/>
        <end position="731"/>
    </location>
</feature>
<dbReference type="InterPro" id="IPR013656">
    <property type="entry name" value="PAS_4"/>
</dbReference>
<evidence type="ECO:0000256" key="3">
    <source>
        <dbReference type="ARBA" id="ARBA00022553"/>
    </source>
</evidence>
<dbReference type="InterPro" id="IPR001610">
    <property type="entry name" value="PAC"/>
</dbReference>
<dbReference type="Proteomes" id="UP000198598">
    <property type="component" value="Unassembled WGS sequence"/>
</dbReference>
<dbReference type="SMART" id="SM00086">
    <property type="entry name" value="PAC"/>
    <property type="match status" value="2"/>
</dbReference>
<dbReference type="PANTHER" id="PTHR43304:SF1">
    <property type="entry name" value="PAC DOMAIN-CONTAINING PROTEIN"/>
    <property type="match status" value="1"/>
</dbReference>
<sequence>MTGKYTSSDQDSPQIPTTIYPFLANGGEMGALMRAFDWSGTTLGEPANWPQSLRTTLSIVLNSNFPMFLFWGEQHLCFYNDAYRPSLGNEGKHPYALGKPGADVWPEIWAFIKPLIDQVLAGRGATWNEDQLLPIYRNGQLDDVYWTFSYSPVNDESGRIAGVFVTCQETTQQVLTRQRLEEGQRQVLAYFEQSPVGIAIISDPDLTFRMANPFYSELVGRRPDQLINKPLLKALPELNGQGFDQLLRKVIDTGEPYVAKEVAVGLVRNHQLETIYVDFTYQPQREADESIAGVIVVVTDVTQQVIARQKIEDAEATLRSAIELAELGTWQFDYTTGLIDYSPRLRVWHGLEPEEVITPERAYRLVRKTDWPRVRAAIAQAGTPGSNGLYDIEYTVVLHPDGQERILHAQGKAYFNELGQAYKIGGTVQDVTAQRQIQLALEQQVQKRTEELESINEELATINEELIVANEEIANVNRGLQETNLHLSRSNQNLEQFAYIASHDLQEPLRKIQQFSDLLKTRYATSEGDELVYLERMQVAASRMSLLIKDLLAFSRISTGQVAQAPVSLANVIQVAQENLSVAIGETNAHIQVGTLPTIPGDESQLGQLFQNLLSNALKFRRADPSGAWISPQIQISAHTVLATDLPISVKPVRQANAYYLIRVTDNGIGFEEKYTDRIFQVFQRLHGRNEFAGTGVGLAICQKVVTNHGGAITAIGRPGQGATFCVYLPV</sequence>
<dbReference type="Pfam" id="PF00512">
    <property type="entry name" value="HisKA"/>
    <property type="match status" value="1"/>
</dbReference>
<dbReference type="CDD" id="cd00130">
    <property type="entry name" value="PAS"/>
    <property type="match status" value="1"/>
</dbReference>
<reference evidence="9 10" key="1">
    <citation type="submission" date="2016-10" db="EMBL/GenBank/DDBJ databases">
        <authorList>
            <person name="de Groot N.N."/>
        </authorList>
    </citation>
    <scope>NUCLEOTIDE SEQUENCE [LARGE SCALE GENOMIC DNA]</scope>
    <source>
        <strain evidence="9 10">DSM 26130</strain>
    </source>
</reference>
<dbReference type="SMART" id="SM00387">
    <property type="entry name" value="HATPase_c"/>
    <property type="match status" value="1"/>
</dbReference>
<dbReference type="InterPro" id="IPR004358">
    <property type="entry name" value="Sig_transdc_His_kin-like_C"/>
</dbReference>
<dbReference type="SUPFAM" id="SSF47384">
    <property type="entry name" value="Homodimeric domain of signal transducing histidine kinase"/>
    <property type="match status" value="1"/>
</dbReference>
<feature type="domain" description="PAC" evidence="8">
    <location>
        <begin position="260"/>
        <end position="313"/>
    </location>
</feature>
<dbReference type="NCBIfam" id="TIGR00229">
    <property type="entry name" value="sensory_box"/>
    <property type="match status" value="2"/>
</dbReference>
<dbReference type="Pfam" id="PF08448">
    <property type="entry name" value="PAS_4"/>
    <property type="match status" value="2"/>
</dbReference>
<dbReference type="InterPro" id="IPR000014">
    <property type="entry name" value="PAS"/>
</dbReference>
<feature type="coiled-coil region" evidence="6">
    <location>
        <begin position="438"/>
        <end position="472"/>
    </location>
</feature>
<dbReference type="InterPro" id="IPR052162">
    <property type="entry name" value="Sensor_kinase/Photoreceptor"/>
</dbReference>
<dbReference type="AlphaFoldDB" id="A0A1I1M0C4"/>
<evidence type="ECO:0000256" key="4">
    <source>
        <dbReference type="ARBA" id="ARBA00022679"/>
    </source>
</evidence>
<dbReference type="InterPro" id="IPR036097">
    <property type="entry name" value="HisK_dim/P_sf"/>
</dbReference>
<dbReference type="PROSITE" id="PS50113">
    <property type="entry name" value="PAC"/>
    <property type="match status" value="2"/>
</dbReference>
<dbReference type="GO" id="GO:0000155">
    <property type="term" value="F:phosphorelay sensor kinase activity"/>
    <property type="evidence" value="ECO:0007669"/>
    <property type="project" value="InterPro"/>
</dbReference>
<dbReference type="SMART" id="SM00091">
    <property type="entry name" value="PAS"/>
    <property type="match status" value="2"/>
</dbReference>
<evidence type="ECO:0000259" key="8">
    <source>
        <dbReference type="PROSITE" id="PS50113"/>
    </source>
</evidence>
<dbReference type="InterPro" id="IPR000700">
    <property type="entry name" value="PAS-assoc_C"/>
</dbReference>
<dbReference type="Pfam" id="PF02518">
    <property type="entry name" value="HATPase_c"/>
    <property type="match status" value="1"/>
</dbReference>
<name>A0A1I1M0C4_9BACT</name>
<organism evidence="9 10">
    <name type="scientific">Spirosoma endophyticum</name>
    <dbReference type="NCBI Taxonomy" id="662367"/>
    <lineage>
        <taxon>Bacteria</taxon>
        <taxon>Pseudomonadati</taxon>
        <taxon>Bacteroidota</taxon>
        <taxon>Cytophagia</taxon>
        <taxon>Cytophagales</taxon>
        <taxon>Cytophagaceae</taxon>
        <taxon>Spirosoma</taxon>
    </lineage>
</organism>
<accession>A0A1I1M0C4</accession>
<proteinExistence type="predicted"/>
<keyword evidence="10" id="KW-1185">Reference proteome</keyword>
<evidence type="ECO:0000313" key="9">
    <source>
        <dbReference type="EMBL" id="SFC78967.1"/>
    </source>
</evidence>
<dbReference type="EC" id="2.7.13.3" evidence="2"/>
<dbReference type="PANTHER" id="PTHR43304">
    <property type="entry name" value="PHYTOCHROME-LIKE PROTEIN CPH1"/>
    <property type="match status" value="1"/>
</dbReference>
<dbReference type="PROSITE" id="PS50109">
    <property type="entry name" value="HIS_KIN"/>
    <property type="match status" value="1"/>
</dbReference>
<comment type="catalytic activity">
    <reaction evidence="1">
        <text>ATP + protein L-histidine = ADP + protein N-phospho-L-histidine.</text>
        <dbReference type="EC" id="2.7.13.3"/>
    </reaction>
</comment>
<evidence type="ECO:0000256" key="5">
    <source>
        <dbReference type="ARBA" id="ARBA00022777"/>
    </source>
</evidence>
<keyword evidence="3" id="KW-0597">Phosphoprotein</keyword>
<feature type="domain" description="PAC" evidence="8">
    <location>
        <begin position="390"/>
        <end position="443"/>
    </location>
</feature>
<dbReference type="InterPro" id="IPR005467">
    <property type="entry name" value="His_kinase_dom"/>
</dbReference>
<dbReference type="STRING" id="662367.SAMN05216167_102417"/>
<dbReference type="InterPro" id="IPR035965">
    <property type="entry name" value="PAS-like_dom_sf"/>
</dbReference>
<dbReference type="RefSeq" id="WP_093824390.1">
    <property type="nucleotide sequence ID" value="NZ_FOLQ01000002.1"/>
</dbReference>
<dbReference type="Gene3D" id="2.10.70.100">
    <property type="match status" value="1"/>
</dbReference>
<dbReference type="InterPro" id="IPR036890">
    <property type="entry name" value="HATPase_C_sf"/>
</dbReference>
<gene>
    <name evidence="9" type="ORF">SAMN05216167_102417</name>
</gene>
<keyword evidence="5" id="KW-0418">Kinase</keyword>
<evidence type="ECO:0000313" key="10">
    <source>
        <dbReference type="Proteomes" id="UP000198598"/>
    </source>
</evidence>
<dbReference type="SMART" id="SM00388">
    <property type="entry name" value="HisKA"/>
    <property type="match status" value="1"/>
</dbReference>
<dbReference type="SUPFAM" id="SSF55785">
    <property type="entry name" value="PYP-like sensor domain (PAS domain)"/>
    <property type="match status" value="3"/>
</dbReference>
<dbReference type="Gene3D" id="3.30.565.10">
    <property type="entry name" value="Histidine kinase-like ATPase, C-terminal domain"/>
    <property type="match status" value="1"/>
</dbReference>
<dbReference type="PRINTS" id="PR00344">
    <property type="entry name" value="BCTRLSENSOR"/>
</dbReference>
<evidence type="ECO:0000256" key="6">
    <source>
        <dbReference type="SAM" id="Coils"/>
    </source>
</evidence>
<evidence type="ECO:0000256" key="1">
    <source>
        <dbReference type="ARBA" id="ARBA00000085"/>
    </source>
</evidence>
<dbReference type="EMBL" id="FOLQ01000002">
    <property type="protein sequence ID" value="SFC78967.1"/>
    <property type="molecule type" value="Genomic_DNA"/>
</dbReference>
<keyword evidence="6" id="KW-0175">Coiled coil</keyword>
<dbReference type="InterPro" id="IPR003661">
    <property type="entry name" value="HisK_dim/P_dom"/>
</dbReference>
<dbReference type="CDD" id="cd00082">
    <property type="entry name" value="HisKA"/>
    <property type="match status" value="1"/>
</dbReference>
<evidence type="ECO:0000259" key="7">
    <source>
        <dbReference type="PROSITE" id="PS50109"/>
    </source>
</evidence>
<dbReference type="InterPro" id="IPR003594">
    <property type="entry name" value="HATPase_dom"/>
</dbReference>
<keyword evidence="4" id="KW-0808">Transferase</keyword>